<dbReference type="GO" id="GO:0050567">
    <property type="term" value="F:glutaminyl-tRNA synthase (glutamine-hydrolyzing) activity"/>
    <property type="evidence" value="ECO:0007669"/>
    <property type="project" value="TreeGrafter"/>
</dbReference>
<dbReference type="Proteomes" id="UP000280417">
    <property type="component" value="Unassembled WGS sequence"/>
</dbReference>
<dbReference type="GO" id="GO:0005524">
    <property type="term" value="F:ATP binding"/>
    <property type="evidence" value="ECO:0007669"/>
    <property type="project" value="UniProtKB-KW"/>
</dbReference>
<dbReference type="GO" id="GO:0070681">
    <property type="term" value="P:glutaminyl-tRNAGln biosynthesis via transamidation"/>
    <property type="evidence" value="ECO:0007669"/>
    <property type="project" value="TreeGrafter"/>
</dbReference>
<evidence type="ECO:0000259" key="5">
    <source>
        <dbReference type="Pfam" id="PF02934"/>
    </source>
</evidence>
<dbReference type="NCBIfam" id="NF004012">
    <property type="entry name" value="PRK05477.1-2"/>
    <property type="match status" value="1"/>
</dbReference>
<evidence type="ECO:0000313" key="7">
    <source>
        <dbReference type="Proteomes" id="UP000280417"/>
    </source>
</evidence>
<dbReference type="GO" id="GO:0016740">
    <property type="term" value="F:transferase activity"/>
    <property type="evidence" value="ECO:0007669"/>
    <property type="project" value="UniProtKB-KW"/>
</dbReference>
<dbReference type="Pfam" id="PF02934">
    <property type="entry name" value="GatB_N"/>
    <property type="match status" value="1"/>
</dbReference>
<dbReference type="InterPro" id="IPR004413">
    <property type="entry name" value="GatB"/>
</dbReference>
<comment type="caution">
    <text evidence="6">The sequence shown here is derived from an EMBL/GenBank/DDBJ whole genome shotgun (WGS) entry which is preliminary data.</text>
</comment>
<dbReference type="EMBL" id="QMQA01000189">
    <property type="protein sequence ID" value="RLE12133.1"/>
    <property type="molecule type" value="Genomic_DNA"/>
</dbReference>
<dbReference type="InterPro" id="IPR014746">
    <property type="entry name" value="Gln_synth/guanido_kin_cat_dom"/>
</dbReference>
<keyword evidence="1" id="KW-0436">Ligase</keyword>
<evidence type="ECO:0000313" key="6">
    <source>
        <dbReference type="EMBL" id="RLE12133.1"/>
    </source>
</evidence>
<feature type="non-terminal residue" evidence="6">
    <location>
        <position position="236"/>
    </location>
</feature>
<dbReference type="InterPro" id="IPR017959">
    <property type="entry name" value="Asn/Gln-tRNA_amidoTrfase_suB/E"/>
</dbReference>
<sequence length="236" mass="26732">MLYEAVIGLEIHVQLNTRSKTFCSCSTEYGKEPNSNTCPVCLGLPGALPVLNEEALKKAIIAGLALNCEVREYSVFARKNYFYPDLPKAYQISQYEYPLNVNGYVEITGSDGKIKRIGIIRAHLEEDAGKLIHDEDPHGPSYIDYNRCGIPLLEIVTEPDIRTPEEAYEFLQAIKEIMQYTGVSECNMEKGELRVDVNISMRKVGEKELGIKQEIKNMNSFANVKRALEYEIKRQT</sequence>
<reference evidence="6 7" key="1">
    <citation type="submission" date="2018-06" db="EMBL/GenBank/DDBJ databases">
        <title>Extensive metabolic versatility and redundancy in microbially diverse, dynamic hydrothermal sediments.</title>
        <authorList>
            <person name="Dombrowski N."/>
            <person name="Teske A."/>
            <person name="Baker B.J."/>
        </authorList>
    </citation>
    <scope>NUCLEOTIDE SEQUENCE [LARGE SCALE GENOMIC DNA]</scope>
    <source>
        <strain evidence="6">B3_G15</strain>
    </source>
</reference>
<dbReference type="InterPro" id="IPR017958">
    <property type="entry name" value="Gln-tRNA_amidoTrfase_suB_CS"/>
</dbReference>
<dbReference type="GO" id="GO:0006412">
    <property type="term" value="P:translation"/>
    <property type="evidence" value="ECO:0007669"/>
    <property type="project" value="UniProtKB-KW"/>
</dbReference>
<dbReference type="PANTHER" id="PTHR11659">
    <property type="entry name" value="GLUTAMYL-TRNA GLN AMIDOTRANSFERASE SUBUNIT B MITOCHONDRIAL AND PROKARYOTIC PET112-RELATED"/>
    <property type="match status" value="1"/>
</dbReference>
<dbReference type="AlphaFoldDB" id="A0A662DCT9"/>
<gene>
    <name evidence="6" type="ORF">DRJ04_06760</name>
</gene>
<organism evidence="6 7">
    <name type="scientific">Aerophobetes bacterium</name>
    <dbReference type="NCBI Taxonomy" id="2030807"/>
    <lineage>
        <taxon>Bacteria</taxon>
        <taxon>Candidatus Aerophobota</taxon>
    </lineage>
</organism>
<dbReference type="SUPFAM" id="SSF55931">
    <property type="entry name" value="Glutamine synthetase/guanido kinase"/>
    <property type="match status" value="1"/>
</dbReference>
<keyword evidence="6" id="KW-0808">Transferase</keyword>
<evidence type="ECO:0000256" key="4">
    <source>
        <dbReference type="ARBA" id="ARBA00022917"/>
    </source>
</evidence>
<keyword evidence="2" id="KW-0547">Nucleotide-binding</keyword>
<protein>
    <submittedName>
        <fullName evidence="6">Asp-tRNA(Asn)/Glu-tRNA(Gln) amidotransferase GatCAB subunit B</fullName>
    </submittedName>
</protein>
<evidence type="ECO:0000256" key="3">
    <source>
        <dbReference type="ARBA" id="ARBA00022840"/>
    </source>
</evidence>
<proteinExistence type="predicted"/>
<evidence type="ECO:0000256" key="1">
    <source>
        <dbReference type="ARBA" id="ARBA00022598"/>
    </source>
</evidence>
<accession>A0A662DCT9</accession>
<keyword evidence="3" id="KW-0067">ATP-binding</keyword>
<dbReference type="NCBIfam" id="TIGR00133">
    <property type="entry name" value="gatB"/>
    <property type="match status" value="1"/>
</dbReference>
<name>A0A662DCT9_UNCAE</name>
<dbReference type="PANTHER" id="PTHR11659:SF0">
    <property type="entry name" value="GLUTAMYL-TRNA(GLN) AMIDOTRANSFERASE SUBUNIT B, MITOCHONDRIAL"/>
    <property type="match status" value="1"/>
</dbReference>
<dbReference type="InterPro" id="IPR006075">
    <property type="entry name" value="Asn/Gln-tRNA_Trfase_suB/E_cat"/>
</dbReference>
<evidence type="ECO:0000256" key="2">
    <source>
        <dbReference type="ARBA" id="ARBA00022741"/>
    </source>
</evidence>
<feature type="domain" description="Aspartyl/Glutamyl-tRNA(Gln) amidotransferase subunit B/E catalytic" evidence="5">
    <location>
        <begin position="6"/>
        <end position="236"/>
    </location>
</feature>
<keyword evidence="4" id="KW-0648">Protein biosynthesis</keyword>
<dbReference type="PROSITE" id="PS01234">
    <property type="entry name" value="GATB"/>
    <property type="match status" value="1"/>
</dbReference>